<feature type="region of interest" description="Disordered" evidence="2">
    <location>
        <begin position="114"/>
        <end position="144"/>
    </location>
</feature>
<keyword evidence="1" id="KW-0175">Coiled coil</keyword>
<dbReference type="EMBL" id="AKPL01000003">
    <property type="protein sequence ID" value="EJC02064.1"/>
    <property type="molecule type" value="Genomic_DNA"/>
</dbReference>
<sequence length="1210" mass="138114">MFKGELDQAEIKGIDLNDLYILDQGTRHVTTKEILVKHYGVENTGGPTNDELINMSEVIKNGSVLLESFERLKNGFRYGYEWDNNGVKLRLVVDDLNNGNKIFDFYSDRNFKDFRDARPQPSTSKDNGTQPITLNENNPTQKPLTSQEDLLKNTELNNQTTPEVKNLSPLEQANAEKLLKLQHAITPLKEFGKNYPEFALKPKEALEKLLQEKNGQVAGAAFREDLGGIDFVWGNKDYGLEHILKRREEQAISKGLSEAEAKEYALNVVKSIPEIIEKGVKVDNNGRIVIEYQNIRVALKDNWKGEKLPNHWVITSYERMSENSGSLYSSPLITKRSHLLLNSNEPNPTQKPLTDQEDLLKNTELESETTQEATNLSPLEQANAEKLLKLQHAITPLKEFGKNYPEFALKPKEALEKLLQEKNGQVAGAAFREDLGGIDFVWGNKDYGLEHILEKRKKQYKRLGLTNEQAKERTNELIKEIPNIIQKGLKEEDKPGYAVIILNNSKVVLSKFKGDNELKNHYMITSFEADDKVLRELETIATLSNDYRDGINYSTSNLNEPNPTTNALKKQDLSPLEQANAEKLAKLQREQEQSEQEFLKAKEQEAKRKEALKKKLEHERGNAGNIESQTKIEVGEDIPTQIQAQIPKSRVRLNEREIYDLDYAIVKAKDLKPSFTTGGTQKRTDMNEEQIKSIAENFDPKKIFGSGGFEDLPIILHDGQVIAGNHRIAGMLNFTPKSRFAYERAIKEYYHIDLKPDELLVRVPHNRLNNTEINNLAASSNQGRFNSESDHAIAVLSHYEAKLKELDQKLNADSVYSLKDMVAKNLNFDKATHPNVGDSNLALLMYNMPRTKTQGIELLNRWQKAFSNDIKSYEKVKKMFVDNAGSFHNLIHDMNFPNVSLNAYLSDIMDRSFANLKNYQSTSESLKDLSEKFYKTSSLDMFEKSDQGISDISEILGGAIARFARFDDPSKALFEALRSDNIKKGLKEFKIADITKDMFDPKSKEFKDIDIYDFTHYLLMVNREPNENNPVLNRLVQAVKDMQKESEKGIKEVSKKTAEETERGIKERAFKVIEDKEAFLKDLNAIKPMPLPKEIDTGSFLNAFNGVKNKENFIKHLKSKPDSAYRLAYLHLVEPTLKEPDITLIFKEQGKEFKKEHIKAFQGDPKTIYYFLVTQDNDNKLITGLRTSENYLKTEIDKADIIHSFIPQDS</sequence>
<reference evidence="4 5" key="1">
    <citation type="journal article" date="2013" name="Pathog. Dis.">
        <title>Genome sequences of 65 Helicobacter pylori strains isolated from asymptomatic individuals and patients with gastric cancer, peptic ulcer disease, or gastritis.</title>
        <authorList>
            <person name="Blanchard T.G."/>
            <person name="Czinn S.J."/>
            <person name="Correa P."/>
            <person name="Nakazawa T."/>
            <person name="Keelan M."/>
            <person name="Morningstar L."/>
            <person name="Santana-Cruz I."/>
            <person name="Maroo A."/>
            <person name="McCracken C."/>
            <person name="Shefchek K."/>
            <person name="Daugherty S."/>
            <person name="Song Y."/>
            <person name="Fraser C.M."/>
            <person name="Fricke W.F."/>
        </authorList>
    </citation>
    <scope>NUCLEOTIDE SEQUENCE [LARGE SCALE GENOMIC DNA]</scope>
    <source>
        <strain evidence="4 5">Hp P-4</strain>
    </source>
</reference>
<dbReference type="InterPro" id="IPR021907">
    <property type="entry name" value="DUF3519"/>
</dbReference>
<comment type="caution">
    <text evidence="4">The sequence shown here is derived from an EMBL/GenBank/DDBJ whole genome shotgun (WGS) entry which is preliminary data.</text>
</comment>
<evidence type="ECO:0000256" key="1">
    <source>
        <dbReference type="SAM" id="Coils"/>
    </source>
</evidence>
<dbReference type="InterPro" id="IPR041398">
    <property type="entry name" value="DdrB_dom"/>
</dbReference>
<dbReference type="AlphaFoldDB" id="J0ESG1"/>
<dbReference type="Pfam" id="PF12033">
    <property type="entry name" value="DUF3519"/>
    <property type="match status" value="3"/>
</dbReference>
<evidence type="ECO:0000313" key="5">
    <source>
        <dbReference type="Proteomes" id="UP000004561"/>
    </source>
</evidence>
<feature type="coiled-coil region" evidence="1">
    <location>
        <begin position="453"/>
        <end position="480"/>
    </location>
</feature>
<dbReference type="Proteomes" id="UP000004561">
    <property type="component" value="Unassembled WGS sequence"/>
</dbReference>
<feature type="domain" description="DdrB-like" evidence="3">
    <location>
        <begin position="655"/>
        <end position="764"/>
    </location>
</feature>
<proteinExistence type="predicted"/>
<evidence type="ECO:0000313" key="4">
    <source>
        <dbReference type="EMBL" id="EJC02064.1"/>
    </source>
</evidence>
<feature type="compositionally biased region" description="Basic and acidic residues" evidence="2">
    <location>
        <begin position="609"/>
        <end position="621"/>
    </location>
</feature>
<name>J0ESG1_HELPX</name>
<organism evidence="4 5">
    <name type="scientific">Helicobacter pylori Hp P-4</name>
    <dbReference type="NCBI Taxonomy" id="992075"/>
    <lineage>
        <taxon>Bacteria</taxon>
        <taxon>Pseudomonadati</taxon>
        <taxon>Campylobacterota</taxon>
        <taxon>Epsilonproteobacteria</taxon>
        <taxon>Campylobacterales</taxon>
        <taxon>Helicobacteraceae</taxon>
        <taxon>Helicobacter</taxon>
    </lineage>
</organism>
<protein>
    <recommendedName>
        <fullName evidence="3">DdrB-like domain-containing protein</fullName>
    </recommendedName>
</protein>
<feature type="compositionally biased region" description="Polar residues" evidence="2">
    <location>
        <begin position="120"/>
        <end position="144"/>
    </location>
</feature>
<evidence type="ECO:0000256" key="2">
    <source>
        <dbReference type="SAM" id="MobiDB-lite"/>
    </source>
</evidence>
<gene>
    <name evidence="4" type="ORF">HPHPP4_1158</name>
</gene>
<dbReference type="PATRIC" id="fig|992075.3.peg.1133"/>
<dbReference type="Pfam" id="PF18763">
    <property type="entry name" value="ddrB-ParB"/>
    <property type="match status" value="1"/>
</dbReference>
<feature type="region of interest" description="Disordered" evidence="2">
    <location>
        <begin position="609"/>
        <end position="632"/>
    </location>
</feature>
<accession>J0ESG1</accession>
<evidence type="ECO:0000259" key="3">
    <source>
        <dbReference type="Pfam" id="PF18763"/>
    </source>
</evidence>